<sequence length="253" mass="28855">MAKTEVVIRRLSIIIPAYNEEKTIAQILDRINEVKLLRNIEKEVIIVNDCSTDNTEGAINSYMTNTTEVTFNYFKYIRHDVNQGKGAAIHTGIAMATGEYLLVQDADLEYDPGEYNTLLKPIVLGSADVVYGSRFMGGNPHRILFFWHSIGNKFLTTLSNMFTNLNLTDMETGYKMFRTDFIQRISLVEKRFGFEPEVTAKMAMVPGVRIYEVGISYYGRTFAEGKKIGWRDGFRAIYCILKYGLLTTKSLMK</sequence>
<dbReference type="PANTHER" id="PTHR48090">
    <property type="entry name" value="UNDECAPRENYL-PHOSPHATE 4-DEOXY-4-FORMAMIDO-L-ARABINOSE TRANSFERASE-RELATED"/>
    <property type="match status" value="1"/>
</dbReference>
<evidence type="ECO:0000259" key="1">
    <source>
        <dbReference type="Pfam" id="PF00535"/>
    </source>
</evidence>
<dbReference type="AlphaFoldDB" id="A0A1V9F7H8"/>
<dbReference type="OrthoDB" id="9810303at2"/>
<evidence type="ECO:0000313" key="3">
    <source>
        <dbReference type="Proteomes" id="UP000192610"/>
    </source>
</evidence>
<dbReference type="Proteomes" id="UP000192610">
    <property type="component" value="Unassembled WGS sequence"/>
</dbReference>
<organism evidence="2 3">
    <name type="scientific">Niastella yeongjuensis</name>
    <dbReference type="NCBI Taxonomy" id="354355"/>
    <lineage>
        <taxon>Bacteria</taxon>
        <taxon>Pseudomonadati</taxon>
        <taxon>Bacteroidota</taxon>
        <taxon>Chitinophagia</taxon>
        <taxon>Chitinophagales</taxon>
        <taxon>Chitinophagaceae</taxon>
        <taxon>Niastella</taxon>
    </lineage>
</organism>
<dbReference type="PANTHER" id="PTHR48090:SF7">
    <property type="entry name" value="RFBJ PROTEIN"/>
    <property type="match status" value="1"/>
</dbReference>
<name>A0A1V9F7H8_9BACT</name>
<comment type="caution">
    <text evidence="2">The sequence shown here is derived from an EMBL/GenBank/DDBJ whole genome shotgun (WGS) entry which is preliminary data.</text>
</comment>
<dbReference type="InterPro" id="IPR029044">
    <property type="entry name" value="Nucleotide-diphossugar_trans"/>
</dbReference>
<gene>
    <name evidence="2" type="ORF">A4H97_22955</name>
</gene>
<dbReference type="Gene3D" id="3.90.550.10">
    <property type="entry name" value="Spore Coat Polysaccharide Biosynthesis Protein SpsA, Chain A"/>
    <property type="match status" value="1"/>
</dbReference>
<keyword evidence="2" id="KW-0808">Transferase</keyword>
<accession>A0A1V9F7H8</accession>
<dbReference type="Pfam" id="PF00535">
    <property type="entry name" value="Glycos_transf_2"/>
    <property type="match status" value="1"/>
</dbReference>
<proteinExistence type="predicted"/>
<evidence type="ECO:0000313" key="2">
    <source>
        <dbReference type="EMBL" id="OQP54370.1"/>
    </source>
</evidence>
<dbReference type="InterPro" id="IPR050256">
    <property type="entry name" value="Glycosyltransferase_2"/>
</dbReference>
<dbReference type="STRING" id="354355.SAMN05660816_05116"/>
<reference evidence="3" key="1">
    <citation type="submission" date="2016-04" db="EMBL/GenBank/DDBJ databases">
        <authorList>
            <person name="Chen L."/>
            <person name="Zhuang W."/>
            <person name="Wang G."/>
        </authorList>
    </citation>
    <scope>NUCLEOTIDE SEQUENCE [LARGE SCALE GENOMIC DNA]</scope>
    <source>
        <strain evidence="3">17621</strain>
    </source>
</reference>
<dbReference type="SUPFAM" id="SSF53448">
    <property type="entry name" value="Nucleotide-diphospho-sugar transferases"/>
    <property type="match status" value="1"/>
</dbReference>
<dbReference type="InterPro" id="IPR001173">
    <property type="entry name" value="Glyco_trans_2-like"/>
</dbReference>
<feature type="domain" description="Glycosyltransferase 2-like" evidence="1">
    <location>
        <begin position="12"/>
        <end position="184"/>
    </location>
</feature>
<dbReference type="EMBL" id="LVXG01000004">
    <property type="protein sequence ID" value="OQP54370.1"/>
    <property type="molecule type" value="Genomic_DNA"/>
</dbReference>
<dbReference type="GO" id="GO:0016740">
    <property type="term" value="F:transferase activity"/>
    <property type="evidence" value="ECO:0007669"/>
    <property type="project" value="UniProtKB-KW"/>
</dbReference>
<dbReference type="CDD" id="cd04179">
    <property type="entry name" value="DPM_DPG-synthase_like"/>
    <property type="match status" value="1"/>
</dbReference>
<protein>
    <submittedName>
        <fullName evidence="2">Glycosyl transferase</fullName>
    </submittedName>
</protein>
<keyword evidence="3" id="KW-1185">Reference proteome</keyword>